<accession>A0A7Z0CR65</accession>
<comment type="caution">
    <text evidence="3">The sequence shown here is derived from an EMBL/GenBank/DDBJ whole genome shotgun (WGS) entry which is preliminary data.</text>
</comment>
<dbReference type="CDD" id="cd05829">
    <property type="entry name" value="Sortase_F"/>
    <property type="match status" value="1"/>
</dbReference>
<dbReference type="SUPFAM" id="SSF63817">
    <property type="entry name" value="Sortase"/>
    <property type="match status" value="1"/>
</dbReference>
<dbReference type="RefSeq" id="WP_179651777.1">
    <property type="nucleotide sequence ID" value="NZ_JACBZM010000001.1"/>
</dbReference>
<organism evidence="3 4">
    <name type="scientific">Nocardioides aromaticivorans</name>
    <dbReference type="NCBI Taxonomy" id="200618"/>
    <lineage>
        <taxon>Bacteria</taxon>
        <taxon>Bacillati</taxon>
        <taxon>Actinomycetota</taxon>
        <taxon>Actinomycetes</taxon>
        <taxon>Propionibacteriales</taxon>
        <taxon>Nocardioidaceae</taxon>
        <taxon>Nocardioides</taxon>
    </lineage>
</organism>
<feature type="compositionally biased region" description="Pro residues" evidence="1">
    <location>
        <begin position="34"/>
        <end position="54"/>
    </location>
</feature>
<feature type="region of interest" description="Disordered" evidence="1">
    <location>
        <begin position="210"/>
        <end position="230"/>
    </location>
</feature>
<evidence type="ECO:0000256" key="1">
    <source>
        <dbReference type="SAM" id="MobiDB-lite"/>
    </source>
</evidence>
<reference evidence="3 4" key="1">
    <citation type="submission" date="2020-07" db="EMBL/GenBank/DDBJ databases">
        <title>Sequencing the genomes of 1000 actinobacteria strains.</title>
        <authorList>
            <person name="Klenk H.-P."/>
        </authorList>
    </citation>
    <scope>NUCLEOTIDE SEQUENCE [LARGE SCALE GENOMIC DNA]</scope>
    <source>
        <strain evidence="3 4">DSM 15131</strain>
    </source>
</reference>
<gene>
    <name evidence="3" type="ORF">BJ993_004795</name>
</gene>
<dbReference type="AlphaFoldDB" id="A0A7Z0CR65"/>
<dbReference type="Proteomes" id="UP000562045">
    <property type="component" value="Unassembled WGS sequence"/>
</dbReference>
<dbReference type="InterPro" id="IPR042001">
    <property type="entry name" value="Sortase_F"/>
</dbReference>
<feature type="transmembrane region" description="Helical" evidence="2">
    <location>
        <begin position="7"/>
        <end position="27"/>
    </location>
</feature>
<proteinExistence type="predicted"/>
<sequence>MSRRRAAAVAGGVVTVLVVALLAWWLGRDEAPPAAAPEPVPTLTPTPSPTPTEEPGPCEGQARVGFVPTRLTVPGVVRKAAVIGVPRDAQGVVGVLPHADNQNFAWDLGGVEPGSPEGHVLLNTHTWPDGSAMGNRLLDGLQVGDALRLEGDDGAFACYRVGERVEVPVEEGYPGWAAKDGPPQVVIVVCSGKRLGPGDWTHRTLWFAEPVDPPEPVGSAAEEPNPTPTS</sequence>
<keyword evidence="2" id="KW-0472">Membrane</keyword>
<dbReference type="EMBL" id="JACBZM010000001">
    <property type="protein sequence ID" value="NYI47715.1"/>
    <property type="molecule type" value="Genomic_DNA"/>
</dbReference>
<name>A0A7Z0CR65_9ACTN</name>
<evidence type="ECO:0008006" key="5">
    <source>
        <dbReference type="Google" id="ProtNLM"/>
    </source>
</evidence>
<evidence type="ECO:0000313" key="4">
    <source>
        <dbReference type="Proteomes" id="UP000562045"/>
    </source>
</evidence>
<dbReference type="InterPro" id="IPR023365">
    <property type="entry name" value="Sortase_dom-sf"/>
</dbReference>
<evidence type="ECO:0000256" key="2">
    <source>
        <dbReference type="SAM" id="Phobius"/>
    </source>
</evidence>
<protein>
    <recommendedName>
        <fullName evidence="5">Class F sortase</fullName>
    </recommendedName>
</protein>
<keyword evidence="2" id="KW-0812">Transmembrane</keyword>
<keyword evidence="2" id="KW-1133">Transmembrane helix</keyword>
<feature type="region of interest" description="Disordered" evidence="1">
    <location>
        <begin position="31"/>
        <end position="61"/>
    </location>
</feature>
<evidence type="ECO:0000313" key="3">
    <source>
        <dbReference type="EMBL" id="NYI47715.1"/>
    </source>
</evidence>
<dbReference type="Gene3D" id="2.40.260.10">
    <property type="entry name" value="Sortase"/>
    <property type="match status" value="1"/>
</dbReference>